<comment type="subcellular location">
    <subcellularLocation>
        <location evidence="1">Membrane</location>
        <topology evidence="1">Single-pass membrane protein</topology>
    </subcellularLocation>
</comment>
<dbReference type="GO" id="GO:0030247">
    <property type="term" value="F:polysaccharide binding"/>
    <property type="evidence" value="ECO:0007669"/>
    <property type="project" value="InterPro"/>
</dbReference>
<keyword evidence="9" id="KW-1185">Reference proteome</keyword>
<dbReference type="OrthoDB" id="635050at2759"/>
<feature type="domain" description="Wall-associated receptor kinase C-terminal" evidence="7">
    <location>
        <begin position="659"/>
        <end position="748"/>
    </location>
</feature>
<evidence type="ECO:0000313" key="9">
    <source>
        <dbReference type="Proteomes" id="UP000636709"/>
    </source>
</evidence>
<evidence type="ECO:0000256" key="2">
    <source>
        <dbReference type="ARBA" id="ARBA00022729"/>
    </source>
</evidence>
<keyword evidence="3" id="KW-0325">Glycoprotein</keyword>
<feature type="domain" description="Wall-associated receptor kinase galacturonan-binding" evidence="6">
    <location>
        <begin position="514"/>
        <end position="589"/>
    </location>
</feature>
<reference evidence="8" key="1">
    <citation type="submission" date="2020-07" db="EMBL/GenBank/DDBJ databases">
        <title>Genome sequence and genetic diversity analysis of an under-domesticated orphan crop, white fonio (Digitaria exilis).</title>
        <authorList>
            <person name="Bennetzen J.L."/>
            <person name="Chen S."/>
            <person name="Ma X."/>
            <person name="Wang X."/>
            <person name="Yssel A.E.J."/>
            <person name="Chaluvadi S.R."/>
            <person name="Johnson M."/>
            <person name="Gangashetty P."/>
            <person name="Hamidou F."/>
            <person name="Sanogo M.D."/>
            <person name="Zwaenepoel A."/>
            <person name="Wallace J."/>
            <person name="Van De Peer Y."/>
            <person name="Van Deynze A."/>
        </authorList>
    </citation>
    <scope>NUCLEOTIDE SEQUENCE</scope>
    <source>
        <tissue evidence="8">Leaves</tissue>
    </source>
</reference>
<gene>
    <name evidence="8" type="ORF">HU200_047133</name>
</gene>
<protein>
    <submittedName>
        <fullName evidence="8">Uncharacterized protein</fullName>
    </submittedName>
</protein>
<sequence>MLILRYDGTMVDVSMALLPLLLLLALAEGLPPSCSEVITCGGQVVQYPFWLNDSTSDCGYPGLGLVCENNDTLILPVELHRYRVGHIDYPTHTLVVSDADVVESEIDYGCPRLHPRRVNHHNPPGRSLSLPIHTTHDGSSAPPLPPPPDAFPASCLNATCGGHAIHYPFWLNDSTSDCGYPGLGLVCENNDTLILPVKLHRYRVGHIDYQKHTLVVSDADVVESEIDYGCPRLHVNLTIDYASSWLQLTQSDSNVTFLYGCNKNISSSSSAVELRGCPESFAGKMSFVLLDGVATGTEAYEYECEAVVVAPVLEEHKKELGGGGSSPPAPENASSFGGPVGVVWAGFQLEYSAHSPQCDRCERSGGWCGYRHNQTNGGDMMFTCFCNSGPTPGRCAKNAEEVFLCVCRAVMKFFPLRVMGPGVNINPASGLRQYKCDRRNSISSSDTTEVDCGLISRPAPPRPAPPRLLATMAAHLQRLPVIAFLSLVFLVVHVPASHGSSSDSLPPTYDSSMCPESFSCGGVDFHYPFYLSNTTRYTANYTPYSCGYTDLEIFCQGEGPTWTPVIRLGGDTYTVLNIIYDNKTIVLADSDVLGPVKCPAVSHDVSFDKLWLRLNPGSNENLTFYFGCKSLDRVPPVLDTYRIDCTGFKNGFGDGPSFIFTPDDHDPAQEPELAALCYKLSVPVMGEAPATMNRTNFTHGGYGDMLKQGFELVWLSNSTHDECLPCEQSGGKCAYSEYREFNGCLCSEGKVLPSMCPSPLCARATLLLVMLLALPRANGESFLT</sequence>
<feature type="domain" description="Wall-associated receptor kinase C-terminal" evidence="7">
    <location>
        <begin position="277"/>
        <end position="388"/>
    </location>
</feature>
<organism evidence="8 9">
    <name type="scientific">Digitaria exilis</name>
    <dbReference type="NCBI Taxonomy" id="1010633"/>
    <lineage>
        <taxon>Eukaryota</taxon>
        <taxon>Viridiplantae</taxon>
        <taxon>Streptophyta</taxon>
        <taxon>Embryophyta</taxon>
        <taxon>Tracheophyta</taxon>
        <taxon>Spermatophyta</taxon>
        <taxon>Magnoliopsida</taxon>
        <taxon>Liliopsida</taxon>
        <taxon>Poales</taxon>
        <taxon>Poaceae</taxon>
        <taxon>PACMAD clade</taxon>
        <taxon>Panicoideae</taxon>
        <taxon>Panicodae</taxon>
        <taxon>Paniceae</taxon>
        <taxon>Anthephorinae</taxon>
        <taxon>Digitaria</taxon>
    </lineage>
</organism>
<accession>A0A835AUR4</accession>
<feature type="signal peptide" evidence="5">
    <location>
        <begin position="1"/>
        <end position="29"/>
    </location>
</feature>
<dbReference type="InterPro" id="IPR032872">
    <property type="entry name" value="WAK_assoc_C"/>
</dbReference>
<feature type="domain" description="Wall-associated receptor kinase galacturonan-binding" evidence="6">
    <location>
        <begin position="155"/>
        <end position="218"/>
    </location>
</feature>
<name>A0A835AUR4_9POAL</name>
<dbReference type="Pfam" id="PF13947">
    <property type="entry name" value="GUB_WAK_bind"/>
    <property type="match status" value="3"/>
</dbReference>
<dbReference type="AlphaFoldDB" id="A0A835AUR4"/>
<feature type="domain" description="Wall-associated receptor kinase galacturonan-binding" evidence="6">
    <location>
        <begin position="34"/>
        <end position="98"/>
    </location>
</feature>
<evidence type="ECO:0000256" key="5">
    <source>
        <dbReference type="SAM" id="SignalP"/>
    </source>
</evidence>
<dbReference type="Pfam" id="PF14380">
    <property type="entry name" value="WAK_assoc"/>
    <property type="match status" value="2"/>
</dbReference>
<evidence type="ECO:0000313" key="8">
    <source>
        <dbReference type="EMBL" id="KAF8676261.1"/>
    </source>
</evidence>
<evidence type="ECO:0000259" key="6">
    <source>
        <dbReference type="Pfam" id="PF13947"/>
    </source>
</evidence>
<proteinExistence type="predicted"/>
<evidence type="ECO:0000256" key="4">
    <source>
        <dbReference type="SAM" id="MobiDB-lite"/>
    </source>
</evidence>
<dbReference type="PANTHER" id="PTHR33138">
    <property type="entry name" value="OS01G0690200 PROTEIN"/>
    <property type="match status" value="1"/>
</dbReference>
<dbReference type="InterPro" id="IPR025287">
    <property type="entry name" value="WAK_GUB"/>
</dbReference>
<dbReference type="PANTHER" id="PTHR33138:SF1">
    <property type="entry name" value="OS01G0113900 PROTEIN"/>
    <property type="match status" value="1"/>
</dbReference>
<evidence type="ECO:0000259" key="7">
    <source>
        <dbReference type="Pfam" id="PF14380"/>
    </source>
</evidence>
<dbReference type="GO" id="GO:0016020">
    <property type="term" value="C:membrane"/>
    <property type="evidence" value="ECO:0007669"/>
    <property type="project" value="UniProtKB-SubCell"/>
</dbReference>
<evidence type="ECO:0000256" key="1">
    <source>
        <dbReference type="ARBA" id="ARBA00004167"/>
    </source>
</evidence>
<dbReference type="Proteomes" id="UP000636709">
    <property type="component" value="Unassembled WGS sequence"/>
</dbReference>
<evidence type="ECO:0000256" key="3">
    <source>
        <dbReference type="ARBA" id="ARBA00023180"/>
    </source>
</evidence>
<dbReference type="EMBL" id="JACEFO010002174">
    <property type="protein sequence ID" value="KAF8676261.1"/>
    <property type="molecule type" value="Genomic_DNA"/>
</dbReference>
<comment type="caution">
    <text evidence="8">The sequence shown here is derived from an EMBL/GenBank/DDBJ whole genome shotgun (WGS) entry which is preliminary data.</text>
</comment>
<feature type="chain" id="PRO_5032697563" evidence="5">
    <location>
        <begin position="30"/>
        <end position="784"/>
    </location>
</feature>
<keyword evidence="2 5" id="KW-0732">Signal</keyword>
<feature type="region of interest" description="Disordered" evidence="4">
    <location>
        <begin position="120"/>
        <end position="146"/>
    </location>
</feature>